<sequence>MKRAAAFLSCAFAGLVGPAWATPCVTESFDEPLPGSQGMAYNQADVPTALFPAFWQTGWVNGFYYELYPNGYALLASGQSQAAWKIEVICNFEDRVCSTTEDGFLPKDAPDTAAMLGACLLGDKIAEAAPAKPVYKPFSMPVNLDPSRSFDREDPPPTAAEAASAEDATEGDPEKATDEAEENTAESESPPADSPDLDALKKAVSTIPMTPDAGLRAGVKANLPRTIVHGALPDYPQGESGKTTVTATQLPMMPAKAPGAETTMAELDAMLHLNDDEIEVGNGLIIDIDQRANTARAMALPAEDVLEAQKQLATAKADTTMAADGVIADIDRQANSARALAQHPPKSTLGFEDDWVSGEETRKIAQLKAPEAGHLIVDIVKPYKPAPEPVAQAQPAPAKPAASVTSVAPLARPAATVATALAAPQFITTAPQAVAPATVVIQPSTAPLARPAATVVTAPAAPQLVTAAPAQAVVVKPSQTDARPPYRAAEQSPWPPGPVIRLSDLLLALENRPAPKASAKVVATDPSPAVQIAQSAPQQPLRLVAPAQDRVFVLRNDTVPQPRVKRALCGLAAQPEGPDVLTLQRLLVAAGENPGVLDGILGRRTVLAYRKIWTDQRGRLDVKDAIQKLDAYLCATQTTEPGPVRPTASNVQTVRIVPAPQTTRTASVAQIEAPSSTANLRDAAPVTQTIMVQPAQPVVALPARADEGECVMTVNIQRGQHQIYTMTQTVACPEQ</sequence>
<gene>
    <name evidence="3" type="ORF">PRI8871_03664</name>
</gene>
<feature type="signal peptide" evidence="2">
    <location>
        <begin position="1"/>
        <end position="21"/>
    </location>
</feature>
<keyword evidence="4" id="KW-1185">Reference proteome</keyword>
<dbReference type="EMBL" id="OMOJ01000015">
    <property type="protein sequence ID" value="SPF81839.1"/>
    <property type="molecule type" value="Genomic_DNA"/>
</dbReference>
<keyword evidence="2" id="KW-0732">Signal</keyword>
<feature type="chain" id="PRO_5015317030" description="Peptidoglycan binding-like domain-containing protein" evidence="2">
    <location>
        <begin position="22"/>
        <end position="735"/>
    </location>
</feature>
<evidence type="ECO:0008006" key="5">
    <source>
        <dbReference type="Google" id="ProtNLM"/>
    </source>
</evidence>
<accession>A0A2R8B155</accession>
<evidence type="ECO:0000313" key="4">
    <source>
        <dbReference type="Proteomes" id="UP000244904"/>
    </source>
</evidence>
<feature type="region of interest" description="Disordered" evidence="1">
    <location>
        <begin position="145"/>
        <end position="197"/>
    </location>
</feature>
<evidence type="ECO:0000256" key="2">
    <source>
        <dbReference type="SAM" id="SignalP"/>
    </source>
</evidence>
<organism evidence="3 4">
    <name type="scientific">Pseudoprimorskyibacter insulae</name>
    <dbReference type="NCBI Taxonomy" id="1695997"/>
    <lineage>
        <taxon>Bacteria</taxon>
        <taxon>Pseudomonadati</taxon>
        <taxon>Pseudomonadota</taxon>
        <taxon>Alphaproteobacteria</taxon>
        <taxon>Rhodobacterales</taxon>
        <taxon>Paracoccaceae</taxon>
        <taxon>Pseudoprimorskyibacter</taxon>
    </lineage>
</organism>
<protein>
    <recommendedName>
        <fullName evidence="5">Peptidoglycan binding-like domain-containing protein</fullName>
    </recommendedName>
</protein>
<dbReference type="RefSeq" id="WP_108887616.1">
    <property type="nucleotide sequence ID" value="NZ_OMOJ01000015.1"/>
</dbReference>
<evidence type="ECO:0000256" key="1">
    <source>
        <dbReference type="SAM" id="MobiDB-lite"/>
    </source>
</evidence>
<proteinExistence type="predicted"/>
<reference evidence="4" key="1">
    <citation type="submission" date="2018-03" db="EMBL/GenBank/DDBJ databases">
        <authorList>
            <person name="Rodrigo-Torres L."/>
            <person name="Arahal R. D."/>
            <person name="Lucena T."/>
        </authorList>
    </citation>
    <scope>NUCLEOTIDE SEQUENCE [LARGE SCALE GENOMIC DNA]</scope>
    <source>
        <strain evidence="4">CECT 8871</strain>
    </source>
</reference>
<dbReference type="AlphaFoldDB" id="A0A2R8B155"/>
<dbReference type="OrthoDB" id="7770619at2"/>
<dbReference type="Proteomes" id="UP000244904">
    <property type="component" value="Unassembled WGS sequence"/>
</dbReference>
<name>A0A2R8B155_9RHOB</name>
<evidence type="ECO:0000313" key="3">
    <source>
        <dbReference type="EMBL" id="SPF81839.1"/>
    </source>
</evidence>